<reference evidence="8 9" key="1">
    <citation type="submission" date="2022-05" db="EMBL/GenBank/DDBJ databases">
        <authorList>
            <consortium name="Genoscope - CEA"/>
            <person name="William W."/>
        </authorList>
    </citation>
    <scope>NUCLEOTIDE SEQUENCE [LARGE SCALE GENOMIC DNA]</scope>
</reference>
<gene>
    <name evidence="8" type="ORF">PMEA_00003783</name>
</gene>
<keyword evidence="9" id="KW-1185">Reference proteome</keyword>
<keyword evidence="4" id="KW-0325">Glycoprotein</keyword>
<evidence type="ECO:0000256" key="7">
    <source>
        <dbReference type="SAM" id="SignalP"/>
    </source>
</evidence>
<dbReference type="InterPro" id="IPR019791">
    <property type="entry name" value="Haem_peroxidase_animal"/>
</dbReference>
<dbReference type="EMBL" id="CALNXJ010000012">
    <property type="protein sequence ID" value="CAH3110690.1"/>
    <property type="molecule type" value="Genomic_DNA"/>
</dbReference>
<name>A0AAU9WDK4_9CNID</name>
<comment type="subcellular location">
    <subcellularLocation>
        <location evidence="1">Secreted</location>
    </subcellularLocation>
</comment>
<evidence type="ECO:0000256" key="1">
    <source>
        <dbReference type="ARBA" id="ARBA00004613"/>
    </source>
</evidence>
<sequence>MVGHIHSGLVLLLILGLGMTSSYIIDDPYPSNKEMETVEDMTDEMTKLDEMSARGIDKKREQQLEKRDAKTIVETKADALRKGCQDEAEKEYDEKILAEKEEGKKKAINKHYISLQHGEKSLQEGKKWLQGKQSESTTACLVRKLCEDQEVLTALGLSSSSEEKDCALAIFRLFEGDVHPDENIRCNPNARFRTADGTCNNLDNPRQGAAGDQFLRLAENDYADGISELRAAKDGSELPNARTVSLEVHGSNADRTNPDSMVLTHLTMNWGQFMDHDLTLAEFPGINCEPPTKDPECINIEIPENDDIFRSKGVFDIEMERDAAHVPEELGKLAPREHSNSITAYIDASNVYGSSEEEEDNLRAPDGSLKIMKPPHGCPLGDLLPAAFPETFCESVDPNTPCFLAGDERVNENQGLMSVHTLLVREHNRIAAFFGKRTQWNPERIYQEARKIVGAILQHITYNEFLPLILSPRTRRDFNLNLERGTNYFEGYSEDVNAQMTQAFSTAAYRFGHSLVQEEFRRFTQDGFEHICDKNSKAEYLPIQVRDFGNPIFLYQKCNGGVDSIFRGLMKMPAAKIDGRFSSAVQEHLSRGEGDIADLISLNTQRGREHGVPGYTVYRNLPLCNIARKVNSFDDLKRAGFDPEDIKNLKKVYTHVEDIDLFTGAMLEPDSVNGGLLGPTAQCIIADQFNRTRSGDRFWYENEPDEEKNTKNTAFTRCQLRQLRRASVSKLICDNMDFIPAVPRFGFIQSKTHVDCDKLPEMDLSLFITRRCNIPDRSDSVSNDSESGDSEVDDYRLNDEL</sequence>
<dbReference type="GO" id="GO:0006979">
    <property type="term" value="P:response to oxidative stress"/>
    <property type="evidence" value="ECO:0007669"/>
    <property type="project" value="InterPro"/>
</dbReference>
<dbReference type="AlphaFoldDB" id="A0AAU9WDK4"/>
<keyword evidence="5" id="KW-0479">Metal-binding</keyword>
<dbReference type="GO" id="GO:0005576">
    <property type="term" value="C:extracellular region"/>
    <property type="evidence" value="ECO:0007669"/>
    <property type="project" value="UniProtKB-SubCell"/>
</dbReference>
<dbReference type="SUPFAM" id="SSF48113">
    <property type="entry name" value="Heme-dependent peroxidases"/>
    <property type="match status" value="1"/>
</dbReference>
<dbReference type="Gene3D" id="1.10.640.10">
    <property type="entry name" value="Haem peroxidase domain superfamily, animal type"/>
    <property type="match status" value="1"/>
</dbReference>
<evidence type="ECO:0000256" key="5">
    <source>
        <dbReference type="PIRSR" id="PIRSR619791-2"/>
    </source>
</evidence>
<feature type="binding site" description="axial binding residue" evidence="5">
    <location>
        <position position="513"/>
    </location>
    <ligand>
        <name>heme b</name>
        <dbReference type="ChEBI" id="CHEBI:60344"/>
    </ligand>
    <ligandPart>
        <name>Fe</name>
        <dbReference type="ChEBI" id="CHEBI:18248"/>
    </ligandPart>
</feature>
<dbReference type="InterPro" id="IPR010255">
    <property type="entry name" value="Haem_peroxidase_sf"/>
</dbReference>
<dbReference type="GO" id="GO:0004601">
    <property type="term" value="F:peroxidase activity"/>
    <property type="evidence" value="ECO:0007669"/>
    <property type="project" value="InterPro"/>
</dbReference>
<protein>
    <recommendedName>
        <fullName evidence="10">Peroxidase</fullName>
    </recommendedName>
</protein>
<dbReference type="PRINTS" id="PR00457">
    <property type="entry name" value="ANPEROXIDASE"/>
</dbReference>
<keyword evidence="5" id="KW-0349">Heme</keyword>
<dbReference type="CDD" id="cd09823">
    <property type="entry name" value="peroxinectin_like"/>
    <property type="match status" value="1"/>
</dbReference>
<feature type="region of interest" description="Disordered" evidence="6">
    <location>
        <begin position="777"/>
        <end position="801"/>
    </location>
</feature>
<keyword evidence="5" id="KW-0408">Iron</keyword>
<dbReference type="Pfam" id="PF03098">
    <property type="entry name" value="An_peroxidase"/>
    <property type="match status" value="1"/>
</dbReference>
<keyword evidence="2" id="KW-0964">Secreted</keyword>
<keyword evidence="3 7" id="KW-0732">Signal</keyword>
<evidence type="ECO:0000256" key="2">
    <source>
        <dbReference type="ARBA" id="ARBA00022525"/>
    </source>
</evidence>
<accession>A0AAU9WDK4</accession>
<evidence type="ECO:0000313" key="8">
    <source>
        <dbReference type="EMBL" id="CAH3110690.1"/>
    </source>
</evidence>
<dbReference type="GO" id="GO:0046872">
    <property type="term" value="F:metal ion binding"/>
    <property type="evidence" value="ECO:0007669"/>
    <property type="project" value="UniProtKB-KW"/>
</dbReference>
<dbReference type="GO" id="GO:0020037">
    <property type="term" value="F:heme binding"/>
    <property type="evidence" value="ECO:0007669"/>
    <property type="project" value="InterPro"/>
</dbReference>
<evidence type="ECO:0008006" key="10">
    <source>
        <dbReference type="Google" id="ProtNLM"/>
    </source>
</evidence>
<organism evidence="8 9">
    <name type="scientific">Pocillopora meandrina</name>
    <dbReference type="NCBI Taxonomy" id="46732"/>
    <lineage>
        <taxon>Eukaryota</taxon>
        <taxon>Metazoa</taxon>
        <taxon>Cnidaria</taxon>
        <taxon>Anthozoa</taxon>
        <taxon>Hexacorallia</taxon>
        <taxon>Scleractinia</taxon>
        <taxon>Astrocoeniina</taxon>
        <taxon>Pocilloporidae</taxon>
        <taxon>Pocillopora</taxon>
    </lineage>
</organism>
<dbReference type="PROSITE" id="PS50292">
    <property type="entry name" value="PEROXIDASE_3"/>
    <property type="match status" value="1"/>
</dbReference>
<comment type="caution">
    <text evidence="8">The sequence shown here is derived from an EMBL/GenBank/DDBJ whole genome shotgun (WGS) entry which is preliminary data.</text>
</comment>
<feature type="chain" id="PRO_5043818531" description="Peroxidase" evidence="7">
    <location>
        <begin position="23"/>
        <end position="801"/>
    </location>
</feature>
<evidence type="ECO:0000256" key="6">
    <source>
        <dbReference type="SAM" id="MobiDB-lite"/>
    </source>
</evidence>
<evidence type="ECO:0000256" key="4">
    <source>
        <dbReference type="ARBA" id="ARBA00023180"/>
    </source>
</evidence>
<evidence type="ECO:0000256" key="3">
    <source>
        <dbReference type="ARBA" id="ARBA00022729"/>
    </source>
</evidence>
<dbReference type="Proteomes" id="UP001159428">
    <property type="component" value="Unassembled WGS sequence"/>
</dbReference>
<dbReference type="PANTHER" id="PTHR11475">
    <property type="entry name" value="OXIDASE/PEROXIDASE"/>
    <property type="match status" value="1"/>
</dbReference>
<proteinExistence type="predicted"/>
<feature type="signal peptide" evidence="7">
    <location>
        <begin position="1"/>
        <end position="22"/>
    </location>
</feature>
<evidence type="ECO:0000313" key="9">
    <source>
        <dbReference type="Proteomes" id="UP001159428"/>
    </source>
</evidence>
<dbReference type="InterPro" id="IPR037120">
    <property type="entry name" value="Haem_peroxidase_sf_animal"/>
</dbReference>
<dbReference type="PANTHER" id="PTHR11475:SF4">
    <property type="entry name" value="CHORION PEROXIDASE"/>
    <property type="match status" value="1"/>
</dbReference>
<dbReference type="FunFam" id="1.10.640.10:FF:000003">
    <property type="entry name" value="chorion peroxidase"/>
    <property type="match status" value="1"/>
</dbReference>